<dbReference type="InterPro" id="IPR013249">
    <property type="entry name" value="RNA_pol_sigma70_r4_t2"/>
</dbReference>
<dbReference type="EMBL" id="CAFBPY010000012">
    <property type="protein sequence ID" value="CAB5034376.1"/>
    <property type="molecule type" value="Genomic_DNA"/>
</dbReference>
<dbReference type="EMBL" id="CAEZXH010000002">
    <property type="protein sequence ID" value="CAB4674358.1"/>
    <property type="molecule type" value="Genomic_DNA"/>
</dbReference>
<gene>
    <name evidence="2" type="ORF">UFOPK1811_00536</name>
    <name evidence="3" type="ORF">UFOPK2360_00059</name>
    <name evidence="4" type="ORF">UFOPK2659_00099</name>
    <name evidence="5" type="ORF">UFOPK2922_00866</name>
    <name evidence="6" type="ORF">UFOPK3306_00405</name>
    <name evidence="7" type="ORF">UFOPK4209_00154</name>
</gene>
<reference evidence="2" key="1">
    <citation type="submission" date="2020-05" db="EMBL/GenBank/DDBJ databases">
        <authorList>
            <person name="Chiriac C."/>
            <person name="Salcher M."/>
            <person name="Ghai R."/>
            <person name="Kavagutti S V."/>
        </authorList>
    </citation>
    <scope>NUCLEOTIDE SEQUENCE</scope>
</reference>
<dbReference type="InterPro" id="IPR036388">
    <property type="entry name" value="WH-like_DNA-bd_sf"/>
</dbReference>
<dbReference type="Gene3D" id="1.10.10.10">
    <property type="entry name" value="Winged helix-like DNA-binding domain superfamily/Winged helix DNA-binding domain"/>
    <property type="match status" value="1"/>
</dbReference>
<evidence type="ECO:0000313" key="7">
    <source>
        <dbReference type="EMBL" id="CAB5034376.1"/>
    </source>
</evidence>
<evidence type="ECO:0000313" key="3">
    <source>
        <dbReference type="EMBL" id="CAB4674358.1"/>
    </source>
</evidence>
<dbReference type="GO" id="GO:0016987">
    <property type="term" value="F:sigma factor activity"/>
    <property type="evidence" value="ECO:0007669"/>
    <property type="project" value="InterPro"/>
</dbReference>
<dbReference type="AlphaFoldDB" id="A0A6J6G952"/>
<proteinExistence type="predicted"/>
<dbReference type="GO" id="GO:0006352">
    <property type="term" value="P:DNA-templated transcription initiation"/>
    <property type="evidence" value="ECO:0007669"/>
    <property type="project" value="InterPro"/>
</dbReference>
<dbReference type="SUPFAM" id="SSF88659">
    <property type="entry name" value="Sigma3 and sigma4 domains of RNA polymerase sigma factors"/>
    <property type="match status" value="1"/>
</dbReference>
<evidence type="ECO:0000313" key="4">
    <source>
        <dbReference type="EMBL" id="CAB4711028.1"/>
    </source>
</evidence>
<dbReference type="EMBL" id="CAEZUJ010000014">
    <property type="protein sequence ID" value="CAB4597050.1"/>
    <property type="molecule type" value="Genomic_DNA"/>
</dbReference>
<evidence type="ECO:0000313" key="5">
    <source>
        <dbReference type="EMBL" id="CAB4778823.1"/>
    </source>
</evidence>
<protein>
    <submittedName>
        <fullName evidence="2">Unannotated protein</fullName>
    </submittedName>
</protein>
<accession>A0A6J6G952</accession>
<dbReference type="InterPro" id="IPR013324">
    <property type="entry name" value="RNA_pol_sigma_r3/r4-like"/>
</dbReference>
<feature type="domain" description="RNA polymerase sigma factor 70 region 4 type 2" evidence="1">
    <location>
        <begin position="4"/>
        <end position="54"/>
    </location>
</feature>
<dbReference type="EMBL" id="CAEZZS010000036">
    <property type="protein sequence ID" value="CAB4778823.1"/>
    <property type="molecule type" value="Genomic_DNA"/>
</dbReference>
<dbReference type="GO" id="GO:0003677">
    <property type="term" value="F:DNA binding"/>
    <property type="evidence" value="ECO:0007669"/>
    <property type="project" value="InterPro"/>
</dbReference>
<dbReference type="EMBL" id="CAEZYJ010000005">
    <property type="protein sequence ID" value="CAB4711028.1"/>
    <property type="molecule type" value="Genomic_DNA"/>
</dbReference>
<evidence type="ECO:0000313" key="6">
    <source>
        <dbReference type="EMBL" id="CAB4860739.1"/>
    </source>
</evidence>
<dbReference type="Pfam" id="PF08281">
    <property type="entry name" value="Sigma70_r4_2"/>
    <property type="match status" value="1"/>
</dbReference>
<dbReference type="EMBL" id="CAFBLI010000020">
    <property type="protein sequence ID" value="CAB4860739.1"/>
    <property type="molecule type" value="Genomic_DNA"/>
</dbReference>
<sequence>MSTLVQVIAALPEEERVVLTLFYLRSKTLNEIAGLLQVPESAVAAVLTSGRTRLTSTLVLSGLDSQR</sequence>
<organism evidence="2">
    <name type="scientific">freshwater metagenome</name>
    <dbReference type="NCBI Taxonomy" id="449393"/>
    <lineage>
        <taxon>unclassified sequences</taxon>
        <taxon>metagenomes</taxon>
        <taxon>ecological metagenomes</taxon>
    </lineage>
</organism>
<name>A0A6J6G952_9ZZZZ</name>
<evidence type="ECO:0000259" key="1">
    <source>
        <dbReference type="Pfam" id="PF08281"/>
    </source>
</evidence>
<evidence type="ECO:0000313" key="2">
    <source>
        <dbReference type="EMBL" id="CAB4597050.1"/>
    </source>
</evidence>